<dbReference type="Proteomes" id="UP001344658">
    <property type="component" value="Unassembled WGS sequence"/>
</dbReference>
<evidence type="ECO:0000313" key="3">
    <source>
        <dbReference type="Proteomes" id="UP001344658"/>
    </source>
</evidence>
<protein>
    <submittedName>
        <fullName evidence="2">Uncharacterized protein</fullName>
    </submittedName>
</protein>
<reference evidence="2 3" key="1">
    <citation type="submission" date="2023-12" db="EMBL/GenBank/DDBJ databases">
        <title>Streptomyces sp. V4-01.</title>
        <authorList>
            <person name="Somphong A."/>
            <person name="Phongsopitanun W."/>
        </authorList>
    </citation>
    <scope>NUCLEOTIDE SEQUENCE [LARGE SCALE GENOMIC DNA]</scope>
    <source>
        <strain evidence="2 3">V4-01</strain>
    </source>
</reference>
<gene>
    <name evidence="2" type="ORF">V2S66_08435</name>
</gene>
<keyword evidence="1" id="KW-1133">Transmembrane helix</keyword>
<proteinExistence type="predicted"/>
<feature type="transmembrane region" description="Helical" evidence="1">
    <location>
        <begin position="55"/>
        <end position="80"/>
    </location>
</feature>
<organism evidence="2 3">
    <name type="scientific">Actinacidiphila polyblastidii</name>
    <dbReference type="NCBI Taxonomy" id="3110430"/>
    <lineage>
        <taxon>Bacteria</taxon>
        <taxon>Bacillati</taxon>
        <taxon>Actinomycetota</taxon>
        <taxon>Actinomycetes</taxon>
        <taxon>Kitasatosporales</taxon>
        <taxon>Streptomycetaceae</taxon>
        <taxon>Actinacidiphila</taxon>
    </lineage>
</organism>
<evidence type="ECO:0000256" key="1">
    <source>
        <dbReference type="SAM" id="Phobius"/>
    </source>
</evidence>
<keyword evidence="1" id="KW-0472">Membrane</keyword>
<accession>A0ABU7P854</accession>
<dbReference type="RefSeq" id="WP_330793928.1">
    <property type="nucleotide sequence ID" value="NZ_JAZEWV010000005.1"/>
</dbReference>
<keyword evidence="3" id="KW-1185">Reference proteome</keyword>
<keyword evidence="1" id="KW-0812">Transmembrane</keyword>
<comment type="caution">
    <text evidence="2">The sequence shown here is derived from an EMBL/GenBank/DDBJ whole genome shotgun (WGS) entry which is preliminary data.</text>
</comment>
<dbReference type="EMBL" id="JAZEWV010000005">
    <property type="protein sequence ID" value="MEE4541995.1"/>
    <property type="molecule type" value="Genomic_DNA"/>
</dbReference>
<evidence type="ECO:0000313" key="2">
    <source>
        <dbReference type="EMBL" id="MEE4541995.1"/>
    </source>
</evidence>
<name>A0ABU7P854_9ACTN</name>
<sequence>MVAAWVMFVSGCTIAGLGVRALAAGGDRQPRTPLRGGIGRVLMGAGLAADGVPMIAGWSTAVGASVAAAGLLAVLVGAALQLRLRT</sequence>